<evidence type="ECO:0000313" key="3">
    <source>
        <dbReference type="Proteomes" id="UP000011932"/>
    </source>
</evidence>
<gene>
    <name evidence="2" type="ORF">A11S_1822</name>
</gene>
<sequence length="64" mass="7240">MCENEKRAQYRAHNLCVGRFSMIAILLLLTLAINGGLYVGTILHTAVETARFDQVLDVYQKLWG</sequence>
<dbReference type="EMBL" id="CP003538">
    <property type="protein sequence ID" value="AGH98624.1"/>
    <property type="molecule type" value="Genomic_DNA"/>
</dbReference>
<name>M4VZL6_9BACT</name>
<dbReference type="HOGENOM" id="CLU_207211_0_0_5"/>
<evidence type="ECO:0000313" key="2">
    <source>
        <dbReference type="EMBL" id="AGH98624.1"/>
    </source>
</evidence>
<protein>
    <submittedName>
        <fullName evidence="2">Uncharacterized protein</fullName>
    </submittedName>
</protein>
<dbReference type="AlphaFoldDB" id="M4VZL6"/>
<evidence type="ECO:0000256" key="1">
    <source>
        <dbReference type="SAM" id="Phobius"/>
    </source>
</evidence>
<accession>M4VZL6</accession>
<keyword evidence="1" id="KW-0472">Membrane</keyword>
<dbReference type="KEGG" id="man:A11S_1822"/>
<dbReference type="Proteomes" id="UP000011932">
    <property type="component" value="Chromosome"/>
</dbReference>
<proteinExistence type="predicted"/>
<organism evidence="2 3">
    <name type="scientific">Micavibrio aeruginosavorus EPB</name>
    <dbReference type="NCBI Taxonomy" id="349215"/>
    <lineage>
        <taxon>Bacteria</taxon>
        <taxon>Pseudomonadati</taxon>
        <taxon>Bdellovibrionota</taxon>
        <taxon>Bdellovibrionia</taxon>
        <taxon>Bdellovibrionales</taxon>
        <taxon>Pseudobdellovibrionaceae</taxon>
        <taxon>Micavibrio</taxon>
    </lineage>
</organism>
<keyword evidence="1" id="KW-0812">Transmembrane</keyword>
<reference evidence="2 3" key="1">
    <citation type="journal article" date="2013" name="ISME J.">
        <title>By their genes ye shall know them: genomic signatures of predatory bacteria.</title>
        <authorList>
            <person name="Pasternak Z."/>
            <person name="Pietrokovski S."/>
            <person name="Rotem O."/>
            <person name="Gophna U."/>
            <person name="Lurie-Weinberger M.N."/>
            <person name="Jurkevitch E."/>
        </authorList>
    </citation>
    <scope>NUCLEOTIDE SEQUENCE [LARGE SCALE GENOMIC DNA]</scope>
    <source>
        <strain evidence="2">EPB</strain>
    </source>
</reference>
<keyword evidence="1" id="KW-1133">Transmembrane helix</keyword>
<feature type="transmembrane region" description="Helical" evidence="1">
    <location>
        <begin position="20"/>
        <end position="43"/>
    </location>
</feature>